<organism evidence="2 3">
    <name type="scientific">Anaerocolumna cellulosilytica</name>
    <dbReference type="NCBI Taxonomy" id="433286"/>
    <lineage>
        <taxon>Bacteria</taxon>
        <taxon>Bacillati</taxon>
        <taxon>Bacillota</taxon>
        <taxon>Clostridia</taxon>
        <taxon>Lachnospirales</taxon>
        <taxon>Lachnospiraceae</taxon>
        <taxon>Anaerocolumna</taxon>
    </lineage>
</organism>
<reference evidence="2 3" key="1">
    <citation type="journal article" date="2016" name="Int. J. Syst. Evol. Microbiol.">
        <title>Descriptions of Anaerotaenia torta gen. nov., sp. nov. and Anaerocolumna cellulosilytica gen. nov., sp. nov. isolated from a methanogenic reactor of cattle waste.</title>
        <authorList>
            <person name="Uek A."/>
            <person name="Ohtaki Y."/>
            <person name="Kaku N."/>
            <person name="Ueki K."/>
        </authorList>
    </citation>
    <scope>NUCLEOTIDE SEQUENCE [LARGE SCALE GENOMIC DNA]</scope>
    <source>
        <strain evidence="2 3">SN021</strain>
    </source>
</reference>
<dbReference type="InterPro" id="IPR050695">
    <property type="entry name" value="N-acetylmuramoyl_amidase_3"/>
</dbReference>
<keyword evidence="1" id="KW-0378">Hydrolase</keyword>
<dbReference type="KEGG" id="acel:acsn021_01730"/>
<dbReference type="Gene3D" id="3.40.630.40">
    <property type="entry name" value="Zn-dependent exopeptidases"/>
    <property type="match status" value="1"/>
</dbReference>
<dbReference type="GO" id="GO:0030288">
    <property type="term" value="C:outer membrane-bounded periplasmic space"/>
    <property type="evidence" value="ECO:0007669"/>
    <property type="project" value="TreeGrafter"/>
</dbReference>
<evidence type="ECO:0000256" key="1">
    <source>
        <dbReference type="ARBA" id="ARBA00022801"/>
    </source>
</evidence>
<dbReference type="RefSeq" id="WP_184095691.1">
    <property type="nucleotide sequence ID" value="NZ_AP023367.1"/>
</dbReference>
<dbReference type="Proteomes" id="UP000515561">
    <property type="component" value="Chromosome"/>
</dbReference>
<dbReference type="PANTHER" id="PTHR30404:SF0">
    <property type="entry name" value="N-ACETYLMURAMOYL-L-ALANINE AMIDASE AMIC"/>
    <property type="match status" value="1"/>
</dbReference>
<sequence length="286" mass="30642">MLIAVDSGHGMETAGKRTPPIPEDWFGKKAGDSIREKEFNKPTADYLIEALKRNGFETINVSPGTADVPLVDRYTTANNAGADAFISKHYNASIGVWSTANGIETIISQYAGSGTRNLATLVQAELVKAHGRTSRGVKTDVEQSGFNIAVLRNTTMPAILTESGFMDNLAEARTMLDSIFQKADAEATCKGICTYFGVPYSDGTTIPSGLISKTSAPDDIKWLQTKLNAVLAGESFHPLAVDGIYGNKTRLSVLIYWEKLGWNTDAADSGWNVASGTKNALAAGRI</sequence>
<dbReference type="EMBL" id="AP023367">
    <property type="protein sequence ID" value="BCJ92604.1"/>
    <property type="molecule type" value="Genomic_DNA"/>
</dbReference>
<dbReference type="SMART" id="SM00646">
    <property type="entry name" value="Ami_3"/>
    <property type="match status" value="1"/>
</dbReference>
<dbReference type="GO" id="GO:0008745">
    <property type="term" value="F:N-acetylmuramoyl-L-alanine amidase activity"/>
    <property type="evidence" value="ECO:0007669"/>
    <property type="project" value="InterPro"/>
</dbReference>
<proteinExistence type="predicted"/>
<keyword evidence="3" id="KW-1185">Reference proteome</keyword>
<dbReference type="AlphaFoldDB" id="A0A6S6QPW4"/>
<dbReference type="CDD" id="cd02696">
    <property type="entry name" value="MurNAc-LAA"/>
    <property type="match status" value="1"/>
</dbReference>
<gene>
    <name evidence="2" type="ORF">acsn021_01730</name>
</gene>
<evidence type="ECO:0000313" key="2">
    <source>
        <dbReference type="EMBL" id="BCJ92604.1"/>
    </source>
</evidence>
<dbReference type="Pfam" id="PF01520">
    <property type="entry name" value="Amidase_3"/>
    <property type="match status" value="1"/>
</dbReference>
<evidence type="ECO:0000313" key="3">
    <source>
        <dbReference type="Proteomes" id="UP000515561"/>
    </source>
</evidence>
<name>A0A6S6QPW4_9FIRM</name>
<dbReference type="SUPFAM" id="SSF53187">
    <property type="entry name" value="Zn-dependent exopeptidases"/>
    <property type="match status" value="1"/>
</dbReference>
<accession>A0A6S6QPW4</accession>
<protein>
    <submittedName>
        <fullName evidence="2">Uncharacterized protein</fullName>
    </submittedName>
</protein>
<dbReference type="GO" id="GO:0009253">
    <property type="term" value="P:peptidoglycan catabolic process"/>
    <property type="evidence" value="ECO:0007669"/>
    <property type="project" value="InterPro"/>
</dbReference>
<dbReference type="PANTHER" id="PTHR30404">
    <property type="entry name" value="N-ACETYLMURAMOYL-L-ALANINE AMIDASE"/>
    <property type="match status" value="1"/>
</dbReference>
<dbReference type="InterPro" id="IPR002508">
    <property type="entry name" value="MurNAc-LAA_cat"/>
</dbReference>